<accession>A0A8T0RR26</accession>
<keyword evidence="3" id="KW-1185">Reference proteome</keyword>
<sequence length="110" mass="12168">MVAEVVPATLAPWGRWSEHQRVRQQLHRRAAPVLRQVRQLVAPRLRPLRQLVEPGLRPLVAQHCLGRHRPRLGKETRAGSANAVRAEKPGGHDELASSGVHDEHPGGGCE</sequence>
<evidence type="ECO:0000313" key="2">
    <source>
        <dbReference type="EMBL" id="KAG2588457.1"/>
    </source>
</evidence>
<reference evidence="2" key="1">
    <citation type="submission" date="2020-05" db="EMBL/GenBank/DDBJ databases">
        <title>WGS assembly of Panicum virgatum.</title>
        <authorList>
            <person name="Lovell J.T."/>
            <person name="Jenkins J."/>
            <person name="Shu S."/>
            <person name="Juenger T.E."/>
            <person name="Schmutz J."/>
        </authorList>
    </citation>
    <scope>NUCLEOTIDE SEQUENCE</scope>
    <source>
        <strain evidence="2">AP13</strain>
    </source>
</reference>
<feature type="compositionally biased region" description="Basic and acidic residues" evidence="1">
    <location>
        <begin position="85"/>
        <end position="110"/>
    </location>
</feature>
<dbReference type="EMBL" id="CM029046">
    <property type="protein sequence ID" value="KAG2588457.1"/>
    <property type="molecule type" value="Genomic_DNA"/>
</dbReference>
<evidence type="ECO:0000313" key="3">
    <source>
        <dbReference type="Proteomes" id="UP000823388"/>
    </source>
</evidence>
<comment type="caution">
    <text evidence="2">The sequence shown here is derived from an EMBL/GenBank/DDBJ whole genome shotgun (WGS) entry which is preliminary data.</text>
</comment>
<dbReference type="Proteomes" id="UP000823388">
    <property type="component" value="Chromosome 5N"/>
</dbReference>
<name>A0A8T0RR26_PANVG</name>
<organism evidence="2 3">
    <name type="scientific">Panicum virgatum</name>
    <name type="common">Blackwell switchgrass</name>
    <dbReference type="NCBI Taxonomy" id="38727"/>
    <lineage>
        <taxon>Eukaryota</taxon>
        <taxon>Viridiplantae</taxon>
        <taxon>Streptophyta</taxon>
        <taxon>Embryophyta</taxon>
        <taxon>Tracheophyta</taxon>
        <taxon>Spermatophyta</taxon>
        <taxon>Magnoliopsida</taxon>
        <taxon>Liliopsida</taxon>
        <taxon>Poales</taxon>
        <taxon>Poaceae</taxon>
        <taxon>PACMAD clade</taxon>
        <taxon>Panicoideae</taxon>
        <taxon>Panicodae</taxon>
        <taxon>Paniceae</taxon>
        <taxon>Panicinae</taxon>
        <taxon>Panicum</taxon>
        <taxon>Panicum sect. Hiantes</taxon>
    </lineage>
</organism>
<dbReference type="AlphaFoldDB" id="A0A8T0RR26"/>
<feature type="region of interest" description="Disordered" evidence="1">
    <location>
        <begin position="67"/>
        <end position="110"/>
    </location>
</feature>
<evidence type="ECO:0000256" key="1">
    <source>
        <dbReference type="SAM" id="MobiDB-lite"/>
    </source>
</evidence>
<protein>
    <submittedName>
        <fullName evidence="2">Uncharacterized protein</fullName>
    </submittedName>
</protein>
<gene>
    <name evidence="2" type="ORF">PVAP13_5NG345081</name>
</gene>
<proteinExistence type="predicted"/>